<name>A0A0C2X6M6_AMAMK</name>
<evidence type="ECO:0000313" key="1">
    <source>
        <dbReference type="EMBL" id="KIL64393.1"/>
    </source>
</evidence>
<dbReference type="AlphaFoldDB" id="A0A0C2X6M6"/>
<dbReference type="InParanoid" id="A0A0C2X6M6"/>
<accession>A0A0C2X6M6</accession>
<proteinExistence type="predicted"/>
<protein>
    <submittedName>
        <fullName evidence="1">Uncharacterized protein</fullName>
    </submittedName>
</protein>
<sequence length="55" mass="6261">MYLDPVRVSANNSLNTIHTPLIKNRLGQVLLLYNRIPVVTPRRGIPVCLRFTLGF</sequence>
<reference evidence="1 2" key="1">
    <citation type="submission" date="2014-04" db="EMBL/GenBank/DDBJ databases">
        <title>Evolutionary Origins and Diversification of the Mycorrhizal Mutualists.</title>
        <authorList>
            <consortium name="DOE Joint Genome Institute"/>
            <consortium name="Mycorrhizal Genomics Consortium"/>
            <person name="Kohler A."/>
            <person name="Kuo A."/>
            <person name="Nagy L.G."/>
            <person name="Floudas D."/>
            <person name="Copeland A."/>
            <person name="Barry K.W."/>
            <person name="Cichocki N."/>
            <person name="Veneault-Fourrey C."/>
            <person name="LaButti K."/>
            <person name="Lindquist E.A."/>
            <person name="Lipzen A."/>
            <person name="Lundell T."/>
            <person name="Morin E."/>
            <person name="Murat C."/>
            <person name="Riley R."/>
            <person name="Ohm R."/>
            <person name="Sun H."/>
            <person name="Tunlid A."/>
            <person name="Henrissat B."/>
            <person name="Grigoriev I.V."/>
            <person name="Hibbett D.S."/>
            <person name="Martin F."/>
        </authorList>
    </citation>
    <scope>NUCLEOTIDE SEQUENCE [LARGE SCALE GENOMIC DNA]</scope>
    <source>
        <strain evidence="1 2">Koide BX008</strain>
    </source>
</reference>
<gene>
    <name evidence="1" type="ORF">M378DRAFT_596410</name>
</gene>
<dbReference type="HOGENOM" id="CLU_3031875_0_0_1"/>
<dbReference type="Proteomes" id="UP000054549">
    <property type="component" value="Unassembled WGS sequence"/>
</dbReference>
<evidence type="ECO:0000313" key="2">
    <source>
        <dbReference type="Proteomes" id="UP000054549"/>
    </source>
</evidence>
<dbReference type="EMBL" id="KN818250">
    <property type="protein sequence ID" value="KIL64393.1"/>
    <property type="molecule type" value="Genomic_DNA"/>
</dbReference>
<keyword evidence="2" id="KW-1185">Reference proteome</keyword>
<organism evidence="1 2">
    <name type="scientific">Amanita muscaria (strain Koide BX008)</name>
    <dbReference type="NCBI Taxonomy" id="946122"/>
    <lineage>
        <taxon>Eukaryota</taxon>
        <taxon>Fungi</taxon>
        <taxon>Dikarya</taxon>
        <taxon>Basidiomycota</taxon>
        <taxon>Agaricomycotina</taxon>
        <taxon>Agaricomycetes</taxon>
        <taxon>Agaricomycetidae</taxon>
        <taxon>Agaricales</taxon>
        <taxon>Pluteineae</taxon>
        <taxon>Amanitaceae</taxon>
        <taxon>Amanita</taxon>
    </lineage>
</organism>